<dbReference type="GO" id="GO:0005829">
    <property type="term" value="C:cytosol"/>
    <property type="evidence" value="ECO:0007669"/>
    <property type="project" value="TreeGrafter"/>
</dbReference>
<dbReference type="GO" id="GO:0008967">
    <property type="term" value="F:phosphoglycolate phosphatase activity"/>
    <property type="evidence" value="ECO:0007669"/>
    <property type="project" value="TreeGrafter"/>
</dbReference>
<protein>
    <submittedName>
        <fullName evidence="1">Phosphonatase-like hydrolase</fullName>
    </submittedName>
</protein>
<dbReference type="GO" id="GO:0006281">
    <property type="term" value="P:DNA repair"/>
    <property type="evidence" value="ECO:0007669"/>
    <property type="project" value="TreeGrafter"/>
</dbReference>
<dbReference type="Proteomes" id="UP000572635">
    <property type="component" value="Unassembled WGS sequence"/>
</dbReference>
<keyword evidence="1" id="KW-0378">Hydrolase</keyword>
<evidence type="ECO:0000313" key="1">
    <source>
        <dbReference type="EMBL" id="MBB5430798.1"/>
    </source>
</evidence>
<dbReference type="Gene3D" id="3.40.50.1000">
    <property type="entry name" value="HAD superfamily/HAD-like"/>
    <property type="match status" value="1"/>
</dbReference>
<dbReference type="SUPFAM" id="SSF56784">
    <property type="entry name" value="HAD-like"/>
    <property type="match status" value="1"/>
</dbReference>
<dbReference type="InterPro" id="IPR050155">
    <property type="entry name" value="HAD-like_hydrolase_sf"/>
</dbReference>
<dbReference type="AlphaFoldDB" id="A0A7W8QHY5"/>
<evidence type="ECO:0000313" key="2">
    <source>
        <dbReference type="Proteomes" id="UP000572635"/>
    </source>
</evidence>
<dbReference type="RefSeq" id="WP_184388927.1">
    <property type="nucleotide sequence ID" value="NZ_BAAAJD010000139.1"/>
</dbReference>
<dbReference type="InterPro" id="IPR036412">
    <property type="entry name" value="HAD-like_sf"/>
</dbReference>
<dbReference type="InterPro" id="IPR023214">
    <property type="entry name" value="HAD_sf"/>
</dbReference>
<dbReference type="EMBL" id="JACHDB010000001">
    <property type="protein sequence ID" value="MBB5430798.1"/>
    <property type="molecule type" value="Genomic_DNA"/>
</dbReference>
<organism evidence="1 2">
    <name type="scientific">Nocardiopsis composta</name>
    <dbReference type="NCBI Taxonomy" id="157465"/>
    <lineage>
        <taxon>Bacteria</taxon>
        <taxon>Bacillati</taxon>
        <taxon>Actinomycetota</taxon>
        <taxon>Actinomycetes</taxon>
        <taxon>Streptosporangiales</taxon>
        <taxon>Nocardiopsidaceae</taxon>
        <taxon>Nocardiopsis</taxon>
    </lineage>
</organism>
<gene>
    <name evidence="1" type="ORF">HDA36_000882</name>
</gene>
<dbReference type="PANTHER" id="PTHR43434:SF19">
    <property type="entry name" value="PHOSPHONOACETALDEHYDE HYDROLASE"/>
    <property type="match status" value="1"/>
</dbReference>
<sequence>MVSTGAAAPGFGLVVCDMAGTTVADDGLVERAFDTAAEASGIAAGSPRHREMREHVLATMGQSKIEVFRDLFGEEERAQTANRAFEKAYAEQVGEGLCAPLPGAEETLRALRAEGRRVVLTTGFAPATRDALLAALGWHGLADLVLSPADAGRGRPFPDLVLAAFLRTAAVAGVDQVAVAGDTRSDVLSARRAGAGLAVGVLTGAHDRAALEEAGADRVLPSVAELPALLRAEESR</sequence>
<dbReference type="NCBIfam" id="TIGR03351">
    <property type="entry name" value="PhnX-like"/>
    <property type="match status" value="1"/>
</dbReference>
<comment type="caution">
    <text evidence="1">The sequence shown here is derived from an EMBL/GenBank/DDBJ whole genome shotgun (WGS) entry which is preliminary data.</text>
</comment>
<keyword evidence="2" id="KW-1185">Reference proteome</keyword>
<reference evidence="1 2" key="1">
    <citation type="submission" date="2020-08" db="EMBL/GenBank/DDBJ databases">
        <title>Sequencing the genomes of 1000 actinobacteria strains.</title>
        <authorList>
            <person name="Klenk H.-P."/>
        </authorList>
    </citation>
    <scope>NUCLEOTIDE SEQUENCE [LARGE SCALE GENOMIC DNA]</scope>
    <source>
        <strain evidence="1 2">DSM 44551</strain>
    </source>
</reference>
<dbReference type="PANTHER" id="PTHR43434">
    <property type="entry name" value="PHOSPHOGLYCOLATE PHOSPHATASE"/>
    <property type="match status" value="1"/>
</dbReference>
<dbReference type="SFLD" id="SFLDG01129">
    <property type="entry name" value="C1.5:_HAD__Beta-PGM__Phosphata"/>
    <property type="match status" value="1"/>
</dbReference>
<dbReference type="Pfam" id="PF00702">
    <property type="entry name" value="Hydrolase"/>
    <property type="match status" value="1"/>
</dbReference>
<accession>A0A7W8QHY5</accession>
<dbReference type="InterPro" id="IPR022468">
    <property type="entry name" value="PhnX-like"/>
</dbReference>
<proteinExistence type="predicted"/>
<name>A0A7W8QHY5_9ACTN</name>
<dbReference type="SFLD" id="SFLDS00003">
    <property type="entry name" value="Haloacid_Dehalogenase"/>
    <property type="match status" value="1"/>
</dbReference>